<organism evidence="1 2">
    <name type="scientific">Portunus trituberculatus</name>
    <name type="common">Swimming crab</name>
    <name type="synonym">Neptunus trituberculatus</name>
    <dbReference type="NCBI Taxonomy" id="210409"/>
    <lineage>
        <taxon>Eukaryota</taxon>
        <taxon>Metazoa</taxon>
        <taxon>Ecdysozoa</taxon>
        <taxon>Arthropoda</taxon>
        <taxon>Crustacea</taxon>
        <taxon>Multicrustacea</taxon>
        <taxon>Malacostraca</taxon>
        <taxon>Eumalacostraca</taxon>
        <taxon>Eucarida</taxon>
        <taxon>Decapoda</taxon>
        <taxon>Pleocyemata</taxon>
        <taxon>Brachyura</taxon>
        <taxon>Eubrachyura</taxon>
        <taxon>Portunoidea</taxon>
        <taxon>Portunidae</taxon>
        <taxon>Portuninae</taxon>
        <taxon>Portunus</taxon>
    </lineage>
</organism>
<proteinExistence type="predicted"/>
<dbReference type="AlphaFoldDB" id="A0A5B7JJX2"/>
<protein>
    <submittedName>
        <fullName evidence="1">Uncharacterized protein</fullName>
    </submittedName>
</protein>
<evidence type="ECO:0000313" key="1">
    <source>
        <dbReference type="EMBL" id="MPC96512.1"/>
    </source>
</evidence>
<keyword evidence="2" id="KW-1185">Reference proteome</keyword>
<reference evidence="1 2" key="1">
    <citation type="submission" date="2019-05" db="EMBL/GenBank/DDBJ databases">
        <title>Another draft genome of Portunus trituberculatus and its Hox gene families provides insights of decapod evolution.</title>
        <authorList>
            <person name="Jeong J.-H."/>
            <person name="Song I."/>
            <person name="Kim S."/>
            <person name="Choi T."/>
            <person name="Kim D."/>
            <person name="Ryu S."/>
            <person name="Kim W."/>
        </authorList>
    </citation>
    <scope>NUCLEOTIDE SEQUENCE [LARGE SCALE GENOMIC DNA]</scope>
    <source>
        <tissue evidence="1">Muscle</tissue>
    </source>
</reference>
<dbReference type="Proteomes" id="UP000324222">
    <property type="component" value="Unassembled WGS sequence"/>
</dbReference>
<name>A0A5B7JJX2_PORTR</name>
<evidence type="ECO:0000313" key="2">
    <source>
        <dbReference type="Proteomes" id="UP000324222"/>
    </source>
</evidence>
<dbReference type="EMBL" id="VSRR010106259">
    <property type="protein sequence ID" value="MPC96512.1"/>
    <property type="molecule type" value="Genomic_DNA"/>
</dbReference>
<comment type="caution">
    <text evidence="1">The sequence shown here is derived from an EMBL/GenBank/DDBJ whole genome shotgun (WGS) entry which is preliminary data.</text>
</comment>
<sequence>MCDFSEHCSWFWPPHYEYTSTKGNSAALAYAVMRAGDI</sequence>
<accession>A0A5B7JJX2</accession>
<gene>
    <name evidence="1" type="ORF">E2C01_091775</name>
</gene>